<dbReference type="PROSITE" id="PS51192">
    <property type="entry name" value="HELICASE_ATP_BIND_1"/>
    <property type="match status" value="1"/>
</dbReference>
<dbReference type="PROSITE" id="PS51194">
    <property type="entry name" value="HELICASE_CTER"/>
    <property type="match status" value="1"/>
</dbReference>
<evidence type="ECO:0000256" key="2">
    <source>
        <dbReference type="SAM" id="MobiDB-lite"/>
    </source>
</evidence>
<dbReference type="InterPro" id="IPR000330">
    <property type="entry name" value="SNF2_N"/>
</dbReference>
<evidence type="ECO:0000256" key="1">
    <source>
        <dbReference type="ARBA" id="ARBA00022801"/>
    </source>
</evidence>
<dbReference type="Pfam" id="PF00271">
    <property type="entry name" value="Helicase_C"/>
    <property type="match status" value="1"/>
</dbReference>
<feature type="domain" description="Helicase ATP-binding" evidence="3">
    <location>
        <begin position="307"/>
        <end position="463"/>
    </location>
</feature>
<evidence type="ECO:0000313" key="5">
    <source>
        <dbReference type="EMBL" id="GMH58768.1"/>
    </source>
</evidence>
<dbReference type="GO" id="GO:0005524">
    <property type="term" value="F:ATP binding"/>
    <property type="evidence" value="ECO:0007669"/>
    <property type="project" value="InterPro"/>
</dbReference>
<feature type="compositionally biased region" description="Acidic residues" evidence="2">
    <location>
        <begin position="853"/>
        <end position="862"/>
    </location>
</feature>
<name>A0A9W7E1L2_9STRA</name>
<dbReference type="GO" id="GO:0016787">
    <property type="term" value="F:hydrolase activity"/>
    <property type="evidence" value="ECO:0007669"/>
    <property type="project" value="UniProtKB-KW"/>
</dbReference>
<dbReference type="EMBL" id="BRXY01000055">
    <property type="protein sequence ID" value="GMH58768.1"/>
    <property type="molecule type" value="Genomic_DNA"/>
</dbReference>
<dbReference type="SUPFAM" id="SSF52540">
    <property type="entry name" value="P-loop containing nucleoside triphosphate hydrolases"/>
    <property type="match status" value="2"/>
</dbReference>
<feature type="region of interest" description="Disordered" evidence="2">
    <location>
        <begin position="17"/>
        <end position="77"/>
    </location>
</feature>
<feature type="region of interest" description="Disordered" evidence="2">
    <location>
        <begin position="798"/>
        <end position="827"/>
    </location>
</feature>
<protein>
    <submittedName>
        <fullName evidence="5">Uncharacterized protein</fullName>
    </submittedName>
</protein>
<dbReference type="AlphaFoldDB" id="A0A9W7E1L2"/>
<dbReference type="GO" id="GO:0043596">
    <property type="term" value="C:nuclear replication fork"/>
    <property type="evidence" value="ECO:0007669"/>
    <property type="project" value="TreeGrafter"/>
</dbReference>
<feature type="region of interest" description="Disordered" evidence="2">
    <location>
        <begin position="851"/>
        <end position="881"/>
    </location>
</feature>
<dbReference type="OrthoDB" id="2801544at2759"/>
<sequence>MWMPRSVLPPSLANMNTMNTAATGPSPIPPPGASINASLHNPSLANSFGTMGSFGFPQPPPNPQNAQNSANAQAALATRELQRQITAQHKTFNAQFSQQVYRQQQQYPQYPQYPQQQQQQQQYSSSSNVQSSGSYTSYSSYSNRPVIVMKLQSNKSITLQVHSCYGHDSSKTMPPNKASYRGDLGGVRGLNEDLSNSSSQSYNLAKKFRLLSKDASGGQKITYDSDENRWNVPFELHDVVNSFFQTDVNCQKIGLIVDPIPREALNALFILKGKSSSSEVSVEEVVGLGLDLELAKKLSPYQRTGVKFVADRKGVALIADEMGLGKTVQAVASSSLFKNLWPVLVVCPSGARYHWRKEYELWLEGTKVQVINTGSEAIDKRADVVVLSYGLVTSLVGSGRLCEGNFKCVIVDESHMLKNPAAKRTKALLPVLLKAEARILLSGTPAFARPLELFTQLNAVSNEDSFKLFRDQKSFKKRYCDGEDENSSELHLMLKECMIRRLKKDVLKQLKKKERVIVKYEKEGGWGEDVVNGMKKLRKGKGKMANIAVEQWEAENSSSSSSESSDDELASLDSEQAQKRKRRNVLMKLYNDTGVAKIPYVLRHLDSTQDPSPSKIIVFAHHQAVLDAVEKRCRSESYRYIRIDGKTSPLKRTEMTSKYQDDPKVTVAILSITAAGVAITLTAAHRVIFAELFWTPGLMLQAEDRCHRIGQARDVMIKYIIGVGTVDEVIWELAKRKFKSLGEFVEGKEGMSIRASEGGGEDFDWDFRAKLDVEGKEGGIAEEDIDDDLEEIIRTLGEEEKKAAGLEDEGIEESRTPTPSSFKKAVPDEIICLDDSDDDIKVAKRGTAADPVMLDDSDDDESKLEREPKPKPTLKRQRQSPTPYRLYTHAIETTFLGIVVRFEPSSTSAMPQVTVTSISEKKPNKTLPHINDCLLSINGQSIHNFPTLPDLKKEIGGLPRPLQLTFLTYGKTELVTVNGVSCMKAKPPPLDILQETQRQVMMESQSRRQQSP</sequence>
<evidence type="ECO:0000313" key="6">
    <source>
        <dbReference type="Proteomes" id="UP001165085"/>
    </source>
</evidence>
<reference evidence="6" key="1">
    <citation type="journal article" date="2023" name="Commun. Biol.">
        <title>Genome analysis of Parmales, the sister group of diatoms, reveals the evolutionary specialization of diatoms from phago-mixotrophs to photoautotrophs.</title>
        <authorList>
            <person name="Ban H."/>
            <person name="Sato S."/>
            <person name="Yoshikawa S."/>
            <person name="Yamada K."/>
            <person name="Nakamura Y."/>
            <person name="Ichinomiya M."/>
            <person name="Sato N."/>
            <person name="Blanc-Mathieu R."/>
            <person name="Endo H."/>
            <person name="Kuwata A."/>
            <person name="Ogata H."/>
        </authorList>
    </citation>
    <scope>NUCLEOTIDE SEQUENCE [LARGE SCALE GENOMIC DNA]</scope>
    <source>
        <strain evidence="6">NIES 3701</strain>
    </source>
</reference>
<dbReference type="CDD" id="cd18793">
    <property type="entry name" value="SF2_C_SNF"/>
    <property type="match status" value="1"/>
</dbReference>
<proteinExistence type="predicted"/>
<gene>
    <name evidence="5" type="ORF">TrST_g5230</name>
</gene>
<dbReference type="InterPro" id="IPR014001">
    <property type="entry name" value="Helicase_ATP-bd"/>
</dbReference>
<dbReference type="Pfam" id="PF00176">
    <property type="entry name" value="SNF2-rel_dom"/>
    <property type="match status" value="1"/>
</dbReference>
<feature type="region of interest" description="Disordered" evidence="2">
    <location>
        <begin position="552"/>
        <end position="577"/>
    </location>
</feature>
<dbReference type="SMART" id="SM00490">
    <property type="entry name" value="HELICc"/>
    <property type="match status" value="1"/>
</dbReference>
<feature type="region of interest" description="Disordered" evidence="2">
    <location>
        <begin position="103"/>
        <end position="138"/>
    </location>
</feature>
<dbReference type="Gene3D" id="3.40.50.10810">
    <property type="entry name" value="Tandem AAA-ATPase domain"/>
    <property type="match status" value="1"/>
</dbReference>
<dbReference type="Proteomes" id="UP001165085">
    <property type="component" value="Unassembled WGS sequence"/>
</dbReference>
<evidence type="ECO:0000259" key="3">
    <source>
        <dbReference type="PROSITE" id="PS51192"/>
    </source>
</evidence>
<dbReference type="PANTHER" id="PTHR45766">
    <property type="entry name" value="DNA ANNEALING HELICASE AND ENDONUCLEASE ZRANB3 FAMILY MEMBER"/>
    <property type="match status" value="1"/>
</dbReference>
<dbReference type="InterPro" id="IPR038718">
    <property type="entry name" value="SNF2-like_sf"/>
</dbReference>
<feature type="domain" description="Helicase C-terminal" evidence="4">
    <location>
        <begin position="600"/>
        <end position="752"/>
    </location>
</feature>
<feature type="compositionally biased region" description="Low complexity" evidence="2">
    <location>
        <begin position="554"/>
        <end position="563"/>
    </location>
</feature>
<dbReference type="GO" id="GO:0031297">
    <property type="term" value="P:replication fork processing"/>
    <property type="evidence" value="ECO:0007669"/>
    <property type="project" value="TreeGrafter"/>
</dbReference>
<dbReference type="GO" id="GO:0006281">
    <property type="term" value="P:DNA repair"/>
    <property type="evidence" value="ECO:0007669"/>
    <property type="project" value="TreeGrafter"/>
</dbReference>
<feature type="compositionally biased region" description="Polar residues" evidence="2">
    <location>
        <begin position="36"/>
        <end position="50"/>
    </location>
</feature>
<comment type="caution">
    <text evidence="5">The sequence shown here is derived from an EMBL/GenBank/DDBJ whole genome shotgun (WGS) entry which is preliminary data.</text>
</comment>
<dbReference type="Gene3D" id="3.40.50.300">
    <property type="entry name" value="P-loop containing nucleotide triphosphate hydrolases"/>
    <property type="match status" value="1"/>
</dbReference>
<dbReference type="SMART" id="SM00487">
    <property type="entry name" value="DEXDc"/>
    <property type="match status" value="1"/>
</dbReference>
<evidence type="ECO:0000259" key="4">
    <source>
        <dbReference type="PROSITE" id="PS51194"/>
    </source>
</evidence>
<dbReference type="PANTHER" id="PTHR45766:SF6">
    <property type="entry name" value="SWI_SNF-RELATED MATRIX-ASSOCIATED ACTIN-DEPENDENT REGULATOR OF CHROMATIN SUBFAMILY A-LIKE PROTEIN 1"/>
    <property type="match status" value="1"/>
</dbReference>
<dbReference type="InterPro" id="IPR001650">
    <property type="entry name" value="Helicase_C-like"/>
</dbReference>
<feature type="compositionally biased region" description="Low complexity" evidence="2">
    <location>
        <begin position="64"/>
        <end position="75"/>
    </location>
</feature>
<dbReference type="InterPro" id="IPR027417">
    <property type="entry name" value="P-loop_NTPase"/>
</dbReference>
<dbReference type="InterPro" id="IPR049730">
    <property type="entry name" value="SNF2/RAD54-like_C"/>
</dbReference>
<organism evidence="5 6">
    <name type="scientific">Triparma strigata</name>
    <dbReference type="NCBI Taxonomy" id="1606541"/>
    <lineage>
        <taxon>Eukaryota</taxon>
        <taxon>Sar</taxon>
        <taxon>Stramenopiles</taxon>
        <taxon>Ochrophyta</taxon>
        <taxon>Bolidophyceae</taxon>
        <taxon>Parmales</taxon>
        <taxon>Triparmaceae</taxon>
        <taxon>Triparma</taxon>
    </lineage>
</organism>
<keyword evidence="1" id="KW-0378">Hydrolase</keyword>
<keyword evidence="6" id="KW-1185">Reference proteome</keyword>
<accession>A0A9W7E1L2</accession>